<dbReference type="InterPro" id="IPR015915">
    <property type="entry name" value="Kelch-typ_b-propeller"/>
</dbReference>
<accession>A0A167W8N3</accession>
<evidence type="ECO:0000259" key="6">
    <source>
        <dbReference type="Pfam" id="PF20843"/>
    </source>
</evidence>
<dbReference type="SUPFAM" id="SSF117281">
    <property type="entry name" value="Kelch motif"/>
    <property type="match status" value="1"/>
</dbReference>
<dbReference type="EMBL" id="AZGZ01000025">
    <property type="protein sequence ID" value="KZZ88531.1"/>
    <property type="molecule type" value="Genomic_DNA"/>
</dbReference>
<evidence type="ECO:0000313" key="7">
    <source>
        <dbReference type="EMBL" id="KZZ88531.1"/>
    </source>
</evidence>
<proteinExistence type="predicted"/>
<dbReference type="PANTHER" id="PTHR31778">
    <property type="entry name" value="BUD SITE SELECTION PROTEIN RAX2"/>
    <property type="match status" value="1"/>
</dbReference>
<protein>
    <recommendedName>
        <fullName evidence="9">Cellular morphogenesis protein</fullName>
    </recommendedName>
</protein>
<evidence type="ECO:0000259" key="5">
    <source>
        <dbReference type="Pfam" id="PF20842"/>
    </source>
</evidence>
<reference evidence="7 8" key="1">
    <citation type="journal article" date="2016" name="Genome Biol. Evol.">
        <title>Divergent and convergent evolution of fungal pathogenicity.</title>
        <authorList>
            <person name="Shang Y."/>
            <person name="Xiao G."/>
            <person name="Zheng P."/>
            <person name="Cen K."/>
            <person name="Zhan S."/>
            <person name="Wang C."/>
        </authorList>
    </citation>
    <scope>NUCLEOTIDE SEQUENCE [LARGE SCALE GENOMIC DNA]</scope>
    <source>
        <strain evidence="7 8">ARSEF 7405</strain>
    </source>
</reference>
<dbReference type="InterPro" id="IPR048265">
    <property type="entry name" value="Rax2-like_third"/>
</dbReference>
<dbReference type="GO" id="GO:1902929">
    <property type="term" value="C:plasma membrane of growing cell tip"/>
    <property type="evidence" value="ECO:0007669"/>
    <property type="project" value="TreeGrafter"/>
</dbReference>
<gene>
    <name evidence="7" type="ORF">AAP_04854</name>
</gene>
<feature type="chain" id="PRO_5007893811" description="Cellular morphogenesis protein" evidence="3">
    <location>
        <begin position="18"/>
        <end position="1243"/>
    </location>
</feature>
<feature type="transmembrane region" description="Helical" evidence="2">
    <location>
        <begin position="1170"/>
        <end position="1193"/>
    </location>
</feature>
<evidence type="ECO:0000259" key="4">
    <source>
        <dbReference type="Pfam" id="PF12768"/>
    </source>
</evidence>
<sequence length="1243" mass="132586">MAASLVAASFILSLASASSSVLQPVKQIPIDISPLGRVSLTGNFEAVSLYEYQGQNSSAAHNATTNTTASSSILTPLPNGQLATLASADADILAMCPLLNDDGSIKSIVVGGNFTSLKGVDTTGLALFNPKTYDVTAIEGLAGRVLALYCDTKNDSVYVGGDFTLTNSSLAQNASNVAVWSEERGFSALPFGGFNSPVTSIGSTQNGTLVFGGAFDGFGNSSSTPNKGHQIINLSTADITSTGTADTPGYNDPKNIVCRKTGENGPGKTWLLQDNTPGSWHASMGYGFRPTKLRLWNTQQEGRGTKLFAFRALPDNGLLNMSYTDSDGKTAYCNPGCSLPQTSAGQYQEYTFVYQDIRMNAFQLEIWEWYGAGGGLDGIELLSDEINTYAVNDFNEPACADTSYGSKATTTGQWTPVESGQTSSSNYLKSTMDSTFQGMPPFVTFEPDIKESANYSISFYTPGCLESNSCDNRGQVNITYRLSRHDEGRSTIIYQTNEYEKYDHIFNGYVEAATSTFRPTVTLSGIEGSRGIDIVASFVRFEKISNMSHDLNGIFTYDPSAHGASIDTLTQTSLVKIGSDLDPKAQINAITTIGSTLLMGGNFTNTDDGEQFKDILSIDGDKAESLTDGGLDNQVNSLLPLNGLLYVGGAFKKTANGGEEFLNAAIYNSKEGKWEGLGAKGFNGAVQYVTEFPVNISSKMESAVAFTGNFTRIVPSPGKSNEISVPGFAVWVPSKRDWLCNVQDALSSTYYGKLTASIVMNDTIILAGSLQPGGTLSPGVVELFKAHHDASRVGIAKYPMSIDIDRSAHTSSSLSKAKRYADLDLAHPGNGPLTAVYYNGNKKNLTIFGGHFSAKNAQNKSLHNLVIINGSDDNKIIGLTSEIDVSSTFHSVAVQKDILFAGGNVTGKLNDPISGIIAFDLNNDRLSDEQPAALQGTNVVVNAIAPRDGSSDVYVGGHFQAAGGLPCPSVCTYQMDQQSWSRPGAGLDGTTNILRWANKTLIAAGNLTVNDKKAYIATYDSKKQEWLAFSGNNKIPGPVTSLILAKESGTDFWFSGVKNDGTNEPYVMHYDGTSLTSLPKTFDRRSSISDLRMIGIKEKGNERQALILLGSIEVPDFGAASAVILDPDSGVLHPFLLTTDADGKPAKINGFFSENENTFEGSDGKHSRGIVVLVSFCIALGCVFLIVLGGIIASRIRRRQQGYISAPQMVERKADLGRVPPAHLLNDLNGTPPPDGPGGTPMI</sequence>
<keyword evidence="3" id="KW-0732">Signal</keyword>
<evidence type="ECO:0000256" key="2">
    <source>
        <dbReference type="SAM" id="Phobius"/>
    </source>
</evidence>
<feature type="region of interest" description="Disordered" evidence="1">
    <location>
        <begin position="1223"/>
        <end position="1243"/>
    </location>
</feature>
<dbReference type="InterPro" id="IPR048266">
    <property type="entry name" value="Rax2-like_second"/>
</dbReference>
<evidence type="ECO:0000313" key="8">
    <source>
        <dbReference type="Proteomes" id="UP000242877"/>
    </source>
</evidence>
<dbReference type="PANTHER" id="PTHR31778:SF2">
    <property type="entry name" value="BUD SITE SELECTION PROTEIN RAX2"/>
    <property type="match status" value="1"/>
</dbReference>
<dbReference type="VEuPathDB" id="FungiDB:AAP_04854"/>
<feature type="domain" description="Rax2-like C-terminal" evidence="4">
    <location>
        <begin position="917"/>
        <end position="1160"/>
    </location>
</feature>
<dbReference type="Proteomes" id="UP000242877">
    <property type="component" value="Unassembled WGS sequence"/>
</dbReference>
<keyword evidence="2" id="KW-1133">Transmembrane helix</keyword>
<dbReference type="OrthoDB" id="4206030at2759"/>
<evidence type="ECO:0000256" key="1">
    <source>
        <dbReference type="SAM" id="MobiDB-lite"/>
    </source>
</evidence>
<evidence type="ECO:0008006" key="9">
    <source>
        <dbReference type="Google" id="ProtNLM"/>
    </source>
</evidence>
<feature type="domain" description="Rax2-like second" evidence="5">
    <location>
        <begin position="228"/>
        <end position="376"/>
    </location>
</feature>
<feature type="signal peptide" evidence="3">
    <location>
        <begin position="1"/>
        <end position="17"/>
    </location>
</feature>
<dbReference type="AlphaFoldDB" id="A0A167W8N3"/>
<keyword evidence="2" id="KW-0812">Transmembrane</keyword>
<comment type="caution">
    <text evidence="7">The sequence shown here is derived from an EMBL/GenBank/DDBJ whole genome shotgun (WGS) entry which is preliminary data.</text>
</comment>
<evidence type="ECO:0000256" key="3">
    <source>
        <dbReference type="SAM" id="SignalP"/>
    </source>
</evidence>
<organism evidence="7 8">
    <name type="scientific">Ascosphaera apis ARSEF 7405</name>
    <dbReference type="NCBI Taxonomy" id="392613"/>
    <lineage>
        <taxon>Eukaryota</taxon>
        <taxon>Fungi</taxon>
        <taxon>Dikarya</taxon>
        <taxon>Ascomycota</taxon>
        <taxon>Pezizomycotina</taxon>
        <taxon>Eurotiomycetes</taxon>
        <taxon>Eurotiomycetidae</taxon>
        <taxon>Onygenales</taxon>
        <taxon>Ascosphaeraceae</taxon>
        <taxon>Ascosphaera</taxon>
    </lineage>
</organism>
<keyword evidence="2" id="KW-0472">Membrane</keyword>
<feature type="domain" description="Rax2-like third" evidence="6">
    <location>
        <begin position="388"/>
        <end position="542"/>
    </location>
</feature>
<dbReference type="Pfam" id="PF20842">
    <property type="entry name" value="Rax2_2"/>
    <property type="match status" value="1"/>
</dbReference>
<keyword evidence="8" id="KW-1185">Reference proteome</keyword>
<dbReference type="InterPro" id="IPR024982">
    <property type="entry name" value="Rax2-like_C"/>
</dbReference>
<dbReference type="Pfam" id="PF12768">
    <property type="entry name" value="Rax2"/>
    <property type="match status" value="1"/>
</dbReference>
<dbReference type="Pfam" id="PF20843">
    <property type="entry name" value="Rax2_3"/>
    <property type="match status" value="1"/>
</dbReference>
<name>A0A167W8N3_9EURO</name>